<evidence type="ECO:0000256" key="1">
    <source>
        <dbReference type="ARBA" id="ARBA00007447"/>
    </source>
</evidence>
<evidence type="ECO:0000256" key="3">
    <source>
        <dbReference type="ARBA" id="ARBA00022729"/>
    </source>
</evidence>
<protein>
    <recommendedName>
        <fullName evidence="9">Peptidase A1 domain-containing protein</fullName>
    </recommendedName>
</protein>
<dbReference type="InterPro" id="IPR032799">
    <property type="entry name" value="TAXi_C"/>
</dbReference>
<evidence type="ECO:0000256" key="6">
    <source>
        <dbReference type="ARBA" id="ARBA00023125"/>
    </source>
</evidence>
<evidence type="ECO:0000256" key="5">
    <source>
        <dbReference type="ARBA" id="ARBA00022801"/>
    </source>
</evidence>
<keyword evidence="2" id="KW-0645">Protease</keyword>
<evidence type="ECO:0000313" key="11">
    <source>
        <dbReference type="Proteomes" id="UP000326396"/>
    </source>
</evidence>
<feature type="compositionally biased region" description="Basic residues" evidence="8">
    <location>
        <begin position="41"/>
        <end position="70"/>
    </location>
</feature>
<dbReference type="FunFam" id="2.40.70.10:FF:000010">
    <property type="entry name" value="Aspartyl protease family protein 2"/>
    <property type="match status" value="1"/>
</dbReference>
<dbReference type="InterPro" id="IPR001461">
    <property type="entry name" value="Aspartic_peptidase_A1"/>
</dbReference>
<dbReference type="PANTHER" id="PTHR13683:SF274">
    <property type="entry name" value="PROTEIN ASPARTIC PROTEASE IN GUARD CELL 1"/>
    <property type="match status" value="1"/>
</dbReference>
<feature type="domain" description="Peptidase A1" evidence="9">
    <location>
        <begin position="167"/>
        <end position="499"/>
    </location>
</feature>
<evidence type="ECO:0000256" key="7">
    <source>
        <dbReference type="PIRSR" id="PIRSR601461-1"/>
    </source>
</evidence>
<dbReference type="Gene3D" id="2.40.70.10">
    <property type="entry name" value="Acid Proteases"/>
    <property type="match status" value="2"/>
</dbReference>
<feature type="active site" evidence="7">
    <location>
        <position position="185"/>
    </location>
</feature>
<dbReference type="EMBL" id="SZYD01000001">
    <property type="protein sequence ID" value="KAD7477513.1"/>
    <property type="molecule type" value="Genomic_DNA"/>
</dbReference>
<comment type="caution">
    <text evidence="10">The sequence shown here is derived from an EMBL/GenBank/DDBJ whole genome shotgun (WGS) entry which is preliminary data.</text>
</comment>
<dbReference type="Pfam" id="PF14541">
    <property type="entry name" value="TAXi_C"/>
    <property type="match status" value="1"/>
</dbReference>
<dbReference type="InterPro" id="IPR001969">
    <property type="entry name" value="Aspartic_peptidase_AS"/>
</dbReference>
<dbReference type="SUPFAM" id="SSF50630">
    <property type="entry name" value="Acid proteases"/>
    <property type="match status" value="1"/>
</dbReference>
<dbReference type="PANTHER" id="PTHR13683">
    <property type="entry name" value="ASPARTYL PROTEASES"/>
    <property type="match status" value="1"/>
</dbReference>
<evidence type="ECO:0000256" key="8">
    <source>
        <dbReference type="SAM" id="MobiDB-lite"/>
    </source>
</evidence>
<evidence type="ECO:0000313" key="10">
    <source>
        <dbReference type="EMBL" id="KAD7477513.1"/>
    </source>
</evidence>
<comment type="similarity">
    <text evidence="1">Belongs to the peptidase A1 family.</text>
</comment>
<dbReference type="InterPro" id="IPR032861">
    <property type="entry name" value="TAXi_N"/>
</dbReference>
<proteinExistence type="inferred from homology"/>
<keyword evidence="5" id="KW-0378">Hydrolase</keyword>
<dbReference type="AlphaFoldDB" id="A0A5N6PZG5"/>
<dbReference type="OrthoDB" id="2747330at2759"/>
<dbReference type="GO" id="GO:0006508">
    <property type="term" value="P:proteolysis"/>
    <property type="evidence" value="ECO:0007669"/>
    <property type="project" value="UniProtKB-KW"/>
</dbReference>
<keyword evidence="6" id="KW-0238">DNA-binding</keyword>
<keyword evidence="11" id="KW-1185">Reference proteome</keyword>
<feature type="active site" evidence="7">
    <location>
        <position position="383"/>
    </location>
</feature>
<gene>
    <name evidence="10" type="ORF">E3N88_00649</name>
</gene>
<reference evidence="10 11" key="1">
    <citation type="submission" date="2019-05" db="EMBL/GenBank/DDBJ databases">
        <title>Mikania micrantha, genome provides insights into the molecular mechanism of rapid growth.</title>
        <authorList>
            <person name="Liu B."/>
        </authorList>
    </citation>
    <scope>NUCLEOTIDE SEQUENCE [LARGE SCALE GENOMIC DNA]</scope>
    <source>
        <strain evidence="10">NLD-2019</strain>
        <tissue evidence="10">Leaf</tissue>
    </source>
</reference>
<evidence type="ECO:0000256" key="4">
    <source>
        <dbReference type="ARBA" id="ARBA00022750"/>
    </source>
</evidence>
<organism evidence="10 11">
    <name type="scientific">Mikania micrantha</name>
    <name type="common">bitter vine</name>
    <dbReference type="NCBI Taxonomy" id="192012"/>
    <lineage>
        <taxon>Eukaryota</taxon>
        <taxon>Viridiplantae</taxon>
        <taxon>Streptophyta</taxon>
        <taxon>Embryophyta</taxon>
        <taxon>Tracheophyta</taxon>
        <taxon>Spermatophyta</taxon>
        <taxon>Magnoliopsida</taxon>
        <taxon>eudicotyledons</taxon>
        <taxon>Gunneridae</taxon>
        <taxon>Pentapetalae</taxon>
        <taxon>asterids</taxon>
        <taxon>campanulids</taxon>
        <taxon>Asterales</taxon>
        <taxon>Asteraceae</taxon>
        <taxon>Asteroideae</taxon>
        <taxon>Heliantheae alliance</taxon>
        <taxon>Eupatorieae</taxon>
        <taxon>Mikania</taxon>
    </lineage>
</organism>
<keyword evidence="3" id="KW-0732">Signal</keyword>
<sequence length="503" mass="55166">MTSLPPFCCLKSHLLFHSPHTHKPRHHGFFSLPPLSRFPHPHRHRYRHRHRHHHHTRRRHRRTEHPRPPKPRLIPTNNTTCKRIFPFTFTLHPRSSIHRNHLRHHDYESLTLARLARDSLRVDSLTTNVDLAITGISKSKMNTNFVLTPADLSTPVTSGITQGSGEYFAKVGLGTPANYYYMVIDTGSDINWLQCQPCEECYQQTDPIYNPSASSSYNALSCGSEQCASLDITACRSNQCLYQVSYGDGSFTVGNFVTETVSFGRTGSVPRVALGCGHDNEGLFVGAAGLLALGGGSLSLPSQIKATSFSYCLVDRDSRSSSTLEFNSAAPANSITAPLLRNAKIKTYLYVGLTGISVGGRPLSIPPSIFTVDDTGRGGVIVDSGTAVTRLQAQAYNSLRDAFTRQARNLKPTDGFSLFDTCFDLSSKSRVAVPTVAFNFAGGKTLSLKPQNYLIPVNSRGKFCLAFAPTDSSLAIIGNVQQQGTRVGYDMSKSVVSFSPHSC</sequence>
<evidence type="ECO:0000256" key="2">
    <source>
        <dbReference type="ARBA" id="ARBA00022670"/>
    </source>
</evidence>
<dbReference type="PROSITE" id="PS51767">
    <property type="entry name" value="PEPTIDASE_A1"/>
    <property type="match status" value="1"/>
</dbReference>
<dbReference type="Proteomes" id="UP000326396">
    <property type="component" value="Linkage Group LG1"/>
</dbReference>
<evidence type="ECO:0000259" key="9">
    <source>
        <dbReference type="PROSITE" id="PS51767"/>
    </source>
</evidence>
<dbReference type="GO" id="GO:0003677">
    <property type="term" value="F:DNA binding"/>
    <property type="evidence" value="ECO:0007669"/>
    <property type="project" value="UniProtKB-KW"/>
</dbReference>
<name>A0A5N6PZG5_9ASTR</name>
<dbReference type="InterPro" id="IPR033121">
    <property type="entry name" value="PEPTIDASE_A1"/>
</dbReference>
<dbReference type="GO" id="GO:0004190">
    <property type="term" value="F:aspartic-type endopeptidase activity"/>
    <property type="evidence" value="ECO:0007669"/>
    <property type="project" value="UniProtKB-KW"/>
</dbReference>
<dbReference type="FunFam" id="2.40.70.10:FF:000016">
    <property type="entry name" value="Probable aspartic protease At2g35615"/>
    <property type="match status" value="1"/>
</dbReference>
<dbReference type="InterPro" id="IPR021109">
    <property type="entry name" value="Peptidase_aspartic_dom_sf"/>
</dbReference>
<dbReference type="PROSITE" id="PS00141">
    <property type="entry name" value="ASP_PROTEASE"/>
    <property type="match status" value="1"/>
</dbReference>
<accession>A0A5N6PZG5</accession>
<keyword evidence="4" id="KW-0064">Aspartyl protease</keyword>
<dbReference type="Pfam" id="PF14543">
    <property type="entry name" value="TAXi_N"/>
    <property type="match status" value="1"/>
</dbReference>
<feature type="region of interest" description="Disordered" evidence="8">
    <location>
        <begin position="41"/>
        <end position="77"/>
    </location>
</feature>